<evidence type="ECO:0000313" key="1">
    <source>
        <dbReference type="EMBL" id="BAW26631.1"/>
    </source>
</evidence>
<sequence length="69" mass="7882">MNVDLVDGYLAAFEAANPDKRKPRITYKNGWYRVSSITKSVRESKLAEMRDVLLKRVESAQHLNTQQGS</sequence>
<organism evidence="1 2">
    <name type="scientific">Pseudomonas putida</name>
    <name type="common">Arthrobacter siderocapsulatus</name>
    <dbReference type="NCBI Taxonomy" id="303"/>
    <lineage>
        <taxon>Bacteria</taxon>
        <taxon>Pseudomonadati</taxon>
        <taxon>Pseudomonadota</taxon>
        <taxon>Gammaproteobacteria</taxon>
        <taxon>Pseudomonadales</taxon>
        <taxon>Pseudomonadaceae</taxon>
        <taxon>Pseudomonas</taxon>
    </lineage>
</organism>
<geneLocation type="plasmid" evidence="2">
    <name>pkf715a dna</name>
</geneLocation>
<name>A0A1L7NMC0_PSEPU</name>
<keyword evidence="1" id="KW-0614">Plasmid</keyword>
<dbReference type="EMBL" id="AP015030">
    <property type="protein sequence ID" value="BAW26631.1"/>
    <property type="molecule type" value="Genomic_DNA"/>
</dbReference>
<evidence type="ECO:0000313" key="2">
    <source>
        <dbReference type="Proteomes" id="UP000218731"/>
    </source>
</evidence>
<reference evidence="1 2" key="1">
    <citation type="submission" date="2015-11" db="EMBL/GenBank/DDBJ databases">
        <title>Complete genome sequencing of a biphenyl-degrading bacterium, Pseudomonas putida KF715 (=NBRC110667).</title>
        <authorList>
            <person name="Suenaga H."/>
            <person name="Fujihara N."/>
            <person name="Watanabe T."/>
            <person name="Hirose J."/>
            <person name="Kimura N."/>
            <person name="Yamazoe A."/>
            <person name="Hosoyama A."/>
            <person name="Shimodaira J."/>
            <person name="Furukawa K."/>
        </authorList>
    </citation>
    <scope>NUCLEOTIDE SEQUENCE [LARGE SCALE GENOMIC DNA]</scope>
    <source>
        <strain evidence="1 2">KF715</strain>
        <plasmid evidence="2">Plasmid pkf715a dna</plasmid>
    </source>
</reference>
<proteinExistence type="predicted"/>
<accession>A0A1L7NMC0</accession>
<dbReference type="AlphaFoldDB" id="A0A1L7NMC0"/>
<gene>
    <name evidence="1" type="ORF">KF715C_pA1260</name>
</gene>
<protein>
    <submittedName>
        <fullName evidence="1">Uncharacterized protein</fullName>
    </submittedName>
</protein>
<dbReference type="RefSeq" id="WP_020308282.1">
    <property type="nucleotide sequence ID" value="NZ_AP015030.1"/>
</dbReference>
<dbReference type="Proteomes" id="UP000218731">
    <property type="component" value="Plasmid pKF715A"/>
</dbReference>